<name>A0ABW0MKK6_9BURK</name>
<accession>A0ABW0MKK6</accession>
<keyword evidence="1" id="KW-0472">Membrane</keyword>
<keyword evidence="1" id="KW-0812">Transmembrane</keyword>
<dbReference type="RefSeq" id="WP_379755109.1">
    <property type="nucleotide sequence ID" value="NZ_JBHSMR010000013.1"/>
</dbReference>
<evidence type="ECO:0000313" key="3">
    <source>
        <dbReference type="Proteomes" id="UP001596101"/>
    </source>
</evidence>
<proteinExistence type="predicted"/>
<reference evidence="3" key="1">
    <citation type="journal article" date="2019" name="Int. J. Syst. Evol. Microbiol.">
        <title>The Global Catalogue of Microorganisms (GCM) 10K type strain sequencing project: providing services to taxonomists for standard genome sequencing and annotation.</title>
        <authorList>
            <consortium name="The Broad Institute Genomics Platform"/>
            <consortium name="The Broad Institute Genome Sequencing Center for Infectious Disease"/>
            <person name="Wu L."/>
            <person name="Ma J."/>
        </authorList>
    </citation>
    <scope>NUCLEOTIDE SEQUENCE [LARGE SCALE GENOMIC DNA]</scope>
    <source>
        <strain evidence="3">CCUG 43111</strain>
    </source>
</reference>
<dbReference type="Pfam" id="PF07235">
    <property type="entry name" value="DUF1427"/>
    <property type="match status" value="1"/>
</dbReference>
<dbReference type="Proteomes" id="UP001596101">
    <property type="component" value="Unassembled WGS sequence"/>
</dbReference>
<comment type="caution">
    <text evidence="2">The sequence shown here is derived from an EMBL/GenBank/DDBJ whole genome shotgun (WGS) entry which is preliminary data.</text>
</comment>
<protein>
    <submittedName>
        <fullName evidence="2">XapX domain-containing protein</fullName>
    </submittedName>
</protein>
<dbReference type="InterPro" id="IPR009872">
    <property type="entry name" value="DUF1427"/>
</dbReference>
<dbReference type="NCBIfam" id="TIGR03510">
    <property type="entry name" value="XapX"/>
    <property type="match status" value="1"/>
</dbReference>
<keyword evidence="3" id="KW-1185">Reference proteome</keyword>
<sequence>MKVYIVSLAAGVLVGLIYALMQVRSPAPPAIALVGLLGMLIGEQAGPVIRKLVTREPITVGWLRTECVARITGVEARPAPLAKQDDRAA</sequence>
<dbReference type="InterPro" id="IPR020017">
    <property type="entry name" value="XapX_domain"/>
</dbReference>
<evidence type="ECO:0000256" key="1">
    <source>
        <dbReference type="SAM" id="Phobius"/>
    </source>
</evidence>
<dbReference type="EMBL" id="JBHSMR010000013">
    <property type="protein sequence ID" value="MFC5478784.1"/>
    <property type="molecule type" value="Genomic_DNA"/>
</dbReference>
<evidence type="ECO:0000313" key="2">
    <source>
        <dbReference type="EMBL" id="MFC5478784.1"/>
    </source>
</evidence>
<feature type="transmembrane region" description="Helical" evidence="1">
    <location>
        <begin position="29"/>
        <end position="49"/>
    </location>
</feature>
<organism evidence="2 3">
    <name type="scientific">Massilia suwonensis</name>
    <dbReference type="NCBI Taxonomy" id="648895"/>
    <lineage>
        <taxon>Bacteria</taxon>
        <taxon>Pseudomonadati</taxon>
        <taxon>Pseudomonadota</taxon>
        <taxon>Betaproteobacteria</taxon>
        <taxon>Burkholderiales</taxon>
        <taxon>Oxalobacteraceae</taxon>
        <taxon>Telluria group</taxon>
        <taxon>Massilia</taxon>
    </lineage>
</organism>
<gene>
    <name evidence="2" type="ORF">ACFPQ5_11315</name>
</gene>
<keyword evidence="1" id="KW-1133">Transmembrane helix</keyword>